<protein>
    <submittedName>
        <fullName evidence="5">Dihydrolipoamide acetyltransferase component of pyruvate dehydrogenase complex</fullName>
        <ecNumber evidence="5">2.3.1.12</ecNumber>
    </submittedName>
</protein>
<evidence type="ECO:0000256" key="2">
    <source>
        <dbReference type="ARBA" id="ARBA00022823"/>
    </source>
</evidence>
<dbReference type="GO" id="GO:0045254">
    <property type="term" value="C:pyruvate dehydrogenase complex"/>
    <property type="evidence" value="ECO:0007669"/>
    <property type="project" value="InterPro"/>
</dbReference>
<dbReference type="Gene3D" id="4.10.320.10">
    <property type="entry name" value="E3-binding domain"/>
    <property type="match status" value="1"/>
</dbReference>
<proteinExistence type="inferred from homology"/>
<evidence type="ECO:0000313" key="5">
    <source>
        <dbReference type="EMBL" id="KUG05406.1"/>
    </source>
</evidence>
<dbReference type="SUPFAM" id="SSF52777">
    <property type="entry name" value="CoA-dependent acyltransferases"/>
    <property type="match status" value="1"/>
</dbReference>
<dbReference type="InterPro" id="IPR004167">
    <property type="entry name" value="PSBD"/>
</dbReference>
<evidence type="ECO:0000259" key="3">
    <source>
        <dbReference type="PROSITE" id="PS50968"/>
    </source>
</evidence>
<feature type="domain" description="Peripheral subunit-binding (PSBD)" evidence="4">
    <location>
        <begin position="122"/>
        <end position="159"/>
    </location>
</feature>
<dbReference type="Pfam" id="PF00364">
    <property type="entry name" value="Biotin_lipoyl"/>
    <property type="match status" value="1"/>
</dbReference>
<dbReference type="InterPro" id="IPR001078">
    <property type="entry name" value="2-oxoacid_DH_actylTfrase"/>
</dbReference>
<comment type="similarity">
    <text evidence="1">Belongs to the 2-oxoacid dehydrogenase family.</text>
</comment>
<dbReference type="InterPro" id="IPR003016">
    <property type="entry name" value="2-oxoA_DH_lipoyl-BS"/>
</dbReference>
<dbReference type="PROSITE" id="PS51826">
    <property type="entry name" value="PSBD"/>
    <property type="match status" value="1"/>
</dbReference>
<dbReference type="EMBL" id="LNQE01001814">
    <property type="protein sequence ID" value="KUG05406.1"/>
    <property type="molecule type" value="Genomic_DNA"/>
</dbReference>
<dbReference type="PANTHER" id="PTHR23151">
    <property type="entry name" value="DIHYDROLIPOAMIDE ACETYL/SUCCINYL-TRANSFERASE-RELATED"/>
    <property type="match status" value="1"/>
</dbReference>
<dbReference type="SUPFAM" id="SSF51230">
    <property type="entry name" value="Single hybrid motif"/>
    <property type="match status" value="1"/>
</dbReference>
<comment type="caution">
    <text evidence="5">The sequence shown here is derived from an EMBL/GenBank/DDBJ whole genome shotgun (WGS) entry which is preliminary data.</text>
</comment>
<evidence type="ECO:0000256" key="1">
    <source>
        <dbReference type="ARBA" id="ARBA00007317"/>
    </source>
</evidence>
<dbReference type="Gene3D" id="3.30.559.10">
    <property type="entry name" value="Chloramphenicol acetyltransferase-like domain"/>
    <property type="match status" value="1"/>
</dbReference>
<keyword evidence="5" id="KW-0808">Transferase</keyword>
<dbReference type="AlphaFoldDB" id="A0A0W8EA45"/>
<evidence type="ECO:0000259" key="4">
    <source>
        <dbReference type="PROSITE" id="PS51826"/>
    </source>
</evidence>
<dbReference type="GO" id="GO:0004742">
    <property type="term" value="F:dihydrolipoyllysine-residue acetyltransferase activity"/>
    <property type="evidence" value="ECO:0007669"/>
    <property type="project" value="UniProtKB-EC"/>
</dbReference>
<accession>A0A0W8EA45</accession>
<dbReference type="EC" id="2.3.1.12" evidence="5"/>
<keyword evidence="2" id="KW-0450">Lipoyl</keyword>
<dbReference type="InterPro" id="IPR011053">
    <property type="entry name" value="Single_hybrid_motif"/>
</dbReference>
<gene>
    <name evidence="5" type="ORF">ASZ90_017166</name>
</gene>
<reference evidence="5" key="1">
    <citation type="journal article" date="2015" name="Proc. Natl. Acad. Sci. U.S.A.">
        <title>Networks of energetic and metabolic interactions define dynamics in microbial communities.</title>
        <authorList>
            <person name="Embree M."/>
            <person name="Liu J.K."/>
            <person name="Al-Bassam M.M."/>
            <person name="Zengler K."/>
        </authorList>
    </citation>
    <scope>NUCLEOTIDE SEQUENCE</scope>
</reference>
<name>A0A0W8EA45_9ZZZZ</name>
<sequence>MPINIVMPKLGLTMEEGLITEWVKKEGDSVAKGDILFIMETEKITQEVEAPQDGILARIVAQAQETVPVGEIVAYMLEPGEDPASIPAAGASQAEVVVEEKPAVVESISQNEPAAGAGSRVKASPLARKIAKSYNLDLSKVTGTGPSGRIVAADVEKAQELGISVPAAAPAVPTTIAEIDVELEAGQTLVPFTGMRKAIAKNMLASKHESASTYMYNTVDASKLQKMRETLLPFVEKKYGVRITVTDLMMKITAVALREHPVLNTRWTDKGIIYNSKVNMGMAMALDEGLIVLSIKDISSKSIGQIASDRVELINKGKTNSFGPDDISGSTFTLSSLGMTGLEQFVSIINQPENAILAVAAIIDKPVVVDGEIVIRPMMNVNLTYDHRVIDGAEAAKFMMTLKEYIENPILAI</sequence>
<feature type="domain" description="Lipoyl-binding" evidence="3">
    <location>
        <begin position="2"/>
        <end position="77"/>
    </location>
</feature>
<dbReference type="Gene3D" id="2.40.50.100">
    <property type="match status" value="1"/>
</dbReference>
<dbReference type="InterPro" id="IPR036625">
    <property type="entry name" value="E3-bd_dom_sf"/>
</dbReference>
<dbReference type="Pfam" id="PF02817">
    <property type="entry name" value="E3_binding"/>
    <property type="match status" value="1"/>
</dbReference>
<dbReference type="PROSITE" id="PS50968">
    <property type="entry name" value="BIOTINYL_LIPOYL"/>
    <property type="match status" value="1"/>
</dbReference>
<organism evidence="5">
    <name type="scientific">hydrocarbon metagenome</name>
    <dbReference type="NCBI Taxonomy" id="938273"/>
    <lineage>
        <taxon>unclassified sequences</taxon>
        <taxon>metagenomes</taxon>
        <taxon>ecological metagenomes</taxon>
    </lineage>
</organism>
<dbReference type="CDD" id="cd06849">
    <property type="entry name" value="lipoyl_domain"/>
    <property type="match status" value="1"/>
</dbReference>
<dbReference type="PROSITE" id="PS00189">
    <property type="entry name" value="LIPOYL"/>
    <property type="match status" value="1"/>
</dbReference>
<dbReference type="InterPro" id="IPR023213">
    <property type="entry name" value="CAT-like_dom_sf"/>
</dbReference>
<dbReference type="PANTHER" id="PTHR23151:SF90">
    <property type="entry name" value="DIHYDROLIPOYLLYSINE-RESIDUE ACETYLTRANSFERASE COMPONENT OF PYRUVATE DEHYDROGENASE COMPLEX, MITOCHONDRIAL-RELATED"/>
    <property type="match status" value="1"/>
</dbReference>
<dbReference type="Pfam" id="PF00198">
    <property type="entry name" value="2-oxoacid_dh"/>
    <property type="match status" value="1"/>
</dbReference>
<keyword evidence="5" id="KW-0012">Acyltransferase</keyword>
<dbReference type="InterPro" id="IPR045257">
    <property type="entry name" value="E2/Pdx1"/>
</dbReference>
<dbReference type="SUPFAM" id="SSF47005">
    <property type="entry name" value="Peripheral subunit-binding domain of 2-oxo acid dehydrogenase complex"/>
    <property type="match status" value="1"/>
</dbReference>
<dbReference type="GO" id="GO:0006086">
    <property type="term" value="P:pyruvate decarboxylation to acetyl-CoA"/>
    <property type="evidence" value="ECO:0007669"/>
    <property type="project" value="InterPro"/>
</dbReference>
<dbReference type="InterPro" id="IPR000089">
    <property type="entry name" value="Biotin_lipoyl"/>
</dbReference>
<keyword evidence="5" id="KW-0670">Pyruvate</keyword>